<dbReference type="SMART" id="SM00491">
    <property type="entry name" value="HELICc2"/>
    <property type="match status" value="1"/>
</dbReference>
<evidence type="ECO:0000256" key="6">
    <source>
        <dbReference type="ARBA" id="ARBA00022806"/>
    </source>
</evidence>
<dbReference type="SUPFAM" id="SSF52540">
    <property type="entry name" value="P-loop containing nucleoside triphosphate hydrolases"/>
    <property type="match status" value="2"/>
</dbReference>
<gene>
    <name evidence="15" type="ORF">M0813_12593</name>
</gene>
<evidence type="ECO:0000256" key="1">
    <source>
        <dbReference type="ARBA" id="ARBA00022485"/>
    </source>
</evidence>
<feature type="compositionally biased region" description="Low complexity" evidence="13">
    <location>
        <begin position="369"/>
        <end position="378"/>
    </location>
</feature>
<keyword evidence="11" id="KW-0234">DNA repair</keyword>
<dbReference type="InterPro" id="IPR010614">
    <property type="entry name" value="RAD3-like_helicase_DEAD"/>
</dbReference>
<dbReference type="InterPro" id="IPR027417">
    <property type="entry name" value="P-loop_NTPase"/>
</dbReference>
<keyword evidence="8" id="KW-0408">Iron</keyword>
<keyword evidence="4" id="KW-0227">DNA damage</keyword>
<evidence type="ECO:0000256" key="7">
    <source>
        <dbReference type="ARBA" id="ARBA00022840"/>
    </source>
</evidence>
<comment type="caution">
    <text evidence="15">The sequence shown here is derived from an EMBL/GenBank/DDBJ whole genome shotgun (WGS) entry which is preliminary data.</text>
</comment>
<dbReference type="PANTHER" id="PTHR11472:SF34">
    <property type="entry name" value="REGULATOR OF TELOMERE ELONGATION HELICASE 1"/>
    <property type="match status" value="1"/>
</dbReference>
<keyword evidence="6 15" id="KW-0347">Helicase</keyword>
<dbReference type="CDD" id="cd18788">
    <property type="entry name" value="SF2_C_XPD"/>
    <property type="match status" value="1"/>
</dbReference>
<evidence type="ECO:0000256" key="9">
    <source>
        <dbReference type="ARBA" id="ARBA00023014"/>
    </source>
</evidence>
<sequence>MSNNQEEYNFNGVPVLFPYKAYESQQTFIKKLIETLQKGTNALLESPTGTGKTLSLLCGVLSWRRRVCEYLKSQGSQNMKQMHVSVGKIADKIRSPPRIIYTSRTHSQLSQVVSELRKTGYSKEVLTTILASREHLCINPIAKRSSSRYIMDAVCYGLRRRRRCKYYELFETENLNKEKKMGKEKDKLHHRFEQGPIKIQEKENNTFYERILNNKKVMDIEDLLKYGIKNNVCPFYFSRRRQTDADLILSPFNYVTSKQIRKALQLDLSNSVLIFDESHNLDQIFCESSSLSLTHHHFKLCKNELKTCLKKLGLNDGNNNENHFDLDWKNKHTNDFSFNPFLNNRFSMSQSISNNSKSQNKNNRDENENGNGNDLNPNEVKGLLSNLKDLKKSIQNSYQGNFEITKTGDFLIKMLNKTIDLETISKQIELIEKIIRYISRDEINDQESNSLNSKKFEKYGRGLNKLSEFFTTFFNENNLNVKKEFNNSQLPIYKSDYRVHISWQKKFSNNNNFKGGWKGNNYNNQRNYNNRNNYNGRSNYRRNYQNNSRGYNNKNNYGNYNSNNRYSNFKGNSNSNSNSDLYDKKLFSLDFWCFNPSITMKNIRNEFPQSIILTSGTLQPMNMFELEFQMPFPIKLSNKHVVNVQEQVFFGIVQKGENQISLNSSFNNRTNQNYLSSMGESIFQICKILSNSVNNSNSNSNNINYLYGSRYGGGGVLCFFPSFNLMNTCIAFWNNSGHINKISQYKTPIIEPKSNSQLKEQLMKFEKLNKNKGAIFFAVSRGKVSEGVDFSDDNGRVVILTGIPFAAKNDPKIKSKKEYLNTKRITDQKSKSQFSNTPRLNGNQWYCQEALKACNQAIGRIIRHKNDFGAIILLDERFVKNTHNLSNWLKPSLKVYNSFDNFKRNLSHFFKNINLKSKPNNNKQMIIKKEPVIQPNNLTNISKIFNTNNNHPQFSQLIFRNHTKQQIISNNPNNQSNKKTNVQFKQPKLLNHLQSFIPDNTKKSLGDGVNNKTSNRYNVNPKIKYYQEKKARMLTNLAYTKNLKDRVFNPTTDDNKTLQNKINVNPKLKSFKTSTMEDLSRKRKQKNVEIKKEVDGVKEKKTQNQQKRKKVSQQFIITAKKNLDKYIFNLFCKNLMEINKFQHQKNKKKVIEGWLKMKNFIKKYFFQMEKNRFLIKPFRHFVPPNFQYLFKDIDDW</sequence>
<keyword evidence="7" id="KW-0067">ATP-binding</keyword>
<keyword evidence="2" id="KW-0479">Metal-binding</keyword>
<dbReference type="InterPro" id="IPR006554">
    <property type="entry name" value="Helicase-like_DEXD_c2"/>
</dbReference>
<evidence type="ECO:0000256" key="13">
    <source>
        <dbReference type="SAM" id="MobiDB-lite"/>
    </source>
</evidence>
<evidence type="ECO:0000256" key="10">
    <source>
        <dbReference type="ARBA" id="ARBA00023125"/>
    </source>
</evidence>
<dbReference type="PANTHER" id="PTHR11472">
    <property type="entry name" value="DNA REPAIR DEAD HELICASE RAD3/XP-D SUBFAMILY MEMBER"/>
    <property type="match status" value="1"/>
</dbReference>
<keyword evidence="12" id="KW-0413">Isomerase</keyword>
<dbReference type="EMBL" id="JAOAOG010000026">
    <property type="protein sequence ID" value="KAJ6254036.1"/>
    <property type="molecule type" value="Genomic_DNA"/>
</dbReference>
<keyword evidence="3" id="KW-0547">Nucleotide-binding</keyword>
<dbReference type="PROSITE" id="PS51193">
    <property type="entry name" value="HELICASE_ATP_BIND_2"/>
    <property type="match status" value="1"/>
</dbReference>
<feature type="compositionally biased region" description="Low complexity" evidence="13">
    <location>
        <begin position="350"/>
        <end position="361"/>
    </location>
</feature>
<dbReference type="GO" id="GO:0004386">
    <property type="term" value="F:helicase activity"/>
    <property type="evidence" value="ECO:0007669"/>
    <property type="project" value="UniProtKB-KW"/>
</dbReference>
<organism evidence="15 16">
    <name type="scientific">Anaeramoeba flamelloides</name>
    <dbReference type="NCBI Taxonomy" id="1746091"/>
    <lineage>
        <taxon>Eukaryota</taxon>
        <taxon>Metamonada</taxon>
        <taxon>Anaeramoebidae</taxon>
        <taxon>Anaeramoeba</taxon>
    </lineage>
</organism>
<dbReference type="Pfam" id="PF06733">
    <property type="entry name" value="DEAD_2"/>
    <property type="match status" value="1"/>
</dbReference>
<protein>
    <submittedName>
        <fullName evidence="15">Regulator of telomere elongation helicase 1</fullName>
    </submittedName>
</protein>
<dbReference type="InterPro" id="IPR045028">
    <property type="entry name" value="DinG/Rad3-like"/>
</dbReference>
<dbReference type="Proteomes" id="UP001150062">
    <property type="component" value="Unassembled WGS sequence"/>
</dbReference>
<evidence type="ECO:0000313" key="16">
    <source>
        <dbReference type="Proteomes" id="UP001150062"/>
    </source>
</evidence>
<keyword evidence="16" id="KW-1185">Reference proteome</keyword>
<dbReference type="InterPro" id="IPR006555">
    <property type="entry name" value="ATP-dep_Helicase_C"/>
</dbReference>
<proteinExistence type="predicted"/>
<evidence type="ECO:0000256" key="3">
    <source>
        <dbReference type="ARBA" id="ARBA00022741"/>
    </source>
</evidence>
<name>A0ABQ8ZB73_9EUKA</name>
<feature type="region of interest" description="Disordered" evidence="13">
    <location>
        <begin position="514"/>
        <end position="572"/>
    </location>
</feature>
<dbReference type="InterPro" id="IPR014013">
    <property type="entry name" value="Helic_SF1/SF2_ATP-bd_DinG/Rad3"/>
</dbReference>
<reference evidence="15" key="1">
    <citation type="submission" date="2022-08" db="EMBL/GenBank/DDBJ databases">
        <title>Novel sulfate-reducing endosymbionts in the free-living metamonad Anaeramoeba.</title>
        <authorList>
            <person name="Jerlstrom-Hultqvist J."/>
            <person name="Cepicka I."/>
            <person name="Gallot-Lavallee L."/>
            <person name="Salas-Leiva D."/>
            <person name="Curtis B.A."/>
            <person name="Zahonova K."/>
            <person name="Pipaliya S."/>
            <person name="Dacks J."/>
            <person name="Roger A.J."/>
        </authorList>
    </citation>
    <scope>NUCLEOTIDE SEQUENCE</scope>
    <source>
        <strain evidence="15">Schooner1</strain>
    </source>
</reference>
<evidence type="ECO:0000256" key="12">
    <source>
        <dbReference type="ARBA" id="ARBA00023235"/>
    </source>
</evidence>
<evidence type="ECO:0000256" key="11">
    <source>
        <dbReference type="ARBA" id="ARBA00023204"/>
    </source>
</evidence>
<feature type="domain" description="Helicase ATP-binding" evidence="14">
    <location>
        <begin position="11"/>
        <end position="332"/>
    </location>
</feature>
<feature type="region of interest" description="Disordered" evidence="13">
    <location>
        <begin position="350"/>
        <end position="378"/>
    </location>
</feature>
<dbReference type="Pfam" id="PF13307">
    <property type="entry name" value="Helicase_C_2"/>
    <property type="match status" value="1"/>
</dbReference>
<keyword evidence="1" id="KW-0004">4Fe-4S</keyword>
<evidence type="ECO:0000259" key="14">
    <source>
        <dbReference type="PROSITE" id="PS51193"/>
    </source>
</evidence>
<keyword evidence="10" id="KW-0238">DNA-binding</keyword>
<evidence type="ECO:0000256" key="8">
    <source>
        <dbReference type="ARBA" id="ARBA00023004"/>
    </source>
</evidence>
<keyword evidence="5" id="KW-0378">Hydrolase</keyword>
<evidence type="ECO:0000256" key="2">
    <source>
        <dbReference type="ARBA" id="ARBA00022723"/>
    </source>
</evidence>
<dbReference type="Gene3D" id="3.40.50.300">
    <property type="entry name" value="P-loop containing nucleotide triphosphate hydrolases"/>
    <property type="match status" value="2"/>
</dbReference>
<accession>A0ABQ8ZB73</accession>
<evidence type="ECO:0000256" key="5">
    <source>
        <dbReference type="ARBA" id="ARBA00022801"/>
    </source>
</evidence>
<evidence type="ECO:0000313" key="15">
    <source>
        <dbReference type="EMBL" id="KAJ6254036.1"/>
    </source>
</evidence>
<dbReference type="SMART" id="SM00488">
    <property type="entry name" value="DEXDc2"/>
    <property type="match status" value="1"/>
</dbReference>
<keyword evidence="9" id="KW-0411">Iron-sulfur</keyword>
<evidence type="ECO:0000256" key="4">
    <source>
        <dbReference type="ARBA" id="ARBA00022763"/>
    </source>
</evidence>